<comment type="cofactor">
    <cofactor evidence="1">
        <name>Zn(2+)</name>
        <dbReference type="ChEBI" id="CHEBI:29105"/>
    </cofactor>
</comment>
<protein>
    <submittedName>
        <fullName evidence="7">Glyoxylase-like metal-dependent hydrolase (Beta-lactamase superfamily II)</fullName>
    </submittedName>
</protein>
<accession>A0A9X0YST2</accession>
<evidence type="ECO:0000256" key="5">
    <source>
        <dbReference type="SAM" id="MobiDB-lite"/>
    </source>
</evidence>
<dbReference type="AlphaFoldDB" id="A0A9X0YST2"/>
<dbReference type="CDD" id="cd06262">
    <property type="entry name" value="metallo-hydrolase-like_MBL-fold"/>
    <property type="match status" value="1"/>
</dbReference>
<evidence type="ECO:0000313" key="8">
    <source>
        <dbReference type="Proteomes" id="UP001138793"/>
    </source>
</evidence>
<keyword evidence="2" id="KW-0479">Metal-binding</keyword>
<dbReference type="EMBL" id="JAGGMB010000007">
    <property type="protein sequence ID" value="MBP2078197.1"/>
    <property type="molecule type" value="Genomic_DNA"/>
</dbReference>
<evidence type="ECO:0000313" key="7">
    <source>
        <dbReference type="EMBL" id="MBP2078197.1"/>
    </source>
</evidence>
<dbReference type="PANTHER" id="PTHR46233">
    <property type="entry name" value="HYDROXYACYLGLUTATHIONE HYDROLASE GLOC"/>
    <property type="match status" value="1"/>
</dbReference>
<dbReference type="InterPro" id="IPR051453">
    <property type="entry name" value="MBL_Glyoxalase_II"/>
</dbReference>
<dbReference type="PANTHER" id="PTHR46233:SF3">
    <property type="entry name" value="HYDROXYACYLGLUTATHIONE HYDROLASE GLOC"/>
    <property type="match status" value="1"/>
</dbReference>
<reference evidence="7" key="1">
    <citation type="submission" date="2021-03" db="EMBL/GenBank/DDBJ databases">
        <title>Genomic Encyclopedia of Type Strains, Phase IV (KMG-IV): sequencing the most valuable type-strain genomes for metagenomic binning, comparative biology and taxonomic classification.</title>
        <authorList>
            <person name="Goeker M."/>
        </authorList>
    </citation>
    <scope>NUCLEOTIDE SEQUENCE</scope>
    <source>
        <strain evidence="7">DSM 107338</strain>
    </source>
</reference>
<dbReference type="InterPro" id="IPR001279">
    <property type="entry name" value="Metallo-B-lactamas"/>
</dbReference>
<evidence type="ECO:0000259" key="6">
    <source>
        <dbReference type="SMART" id="SM00849"/>
    </source>
</evidence>
<dbReference type="Gene3D" id="3.60.15.10">
    <property type="entry name" value="Ribonuclease Z/Hydroxyacylglutathione hydrolase-like"/>
    <property type="match status" value="1"/>
</dbReference>
<sequence length="262" mass="28976">MKMGVNSPQITDAVQAHLGYTLAVLTFSGAEGKLPLNEVSLYKVNTYTIELEVFLMQIKGMPLGPIGTNCYIVYDNGNALLIDPGAEADKIKAFLEREGLQVQAILLTHAHFDHIAALDDIREVVDADVYIHENELSWLSDPQMNGSYKLLGNEIVMKPAESTLKMGPMQIGDFTFEVIHTPGHSPGSVSFLFDQHEFIISGDVLFYHGIGRTDLPGGSMKEIEATIQHKLYRLKESFTVYPGHGPQTTIGEEKQNNPFVRA</sequence>
<gene>
    <name evidence="7" type="ORF">J2Z64_002454</name>
</gene>
<dbReference type="Proteomes" id="UP001138793">
    <property type="component" value="Unassembled WGS sequence"/>
</dbReference>
<evidence type="ECO:0000256" key="1">
    <source>
        <dbReference type="ARBA" id="ARBA00001947"/>
    </source>
</evidence>
<dbReference type="SUPFAM" id="SSF56281">
    <property type="entry name" value="Metallo-hydrolase/oxidoreductase"/>
    <property type="match status" value="1"/>
</dbReference>
<dbReference type="Pfam" id="PF00753">
    <property type="entry name" value="Lactamase_B"/>
    <property type="match status" value="1"/>
</dbReference>
<dbReference type="GO" id="GO:0016787">
    <property type="term" value="F:hydrolase activity"/>
    <property type="evidence" value="ECO:0007669"/>
    <property type="project" value="UniProtKB-KW"/>
</dbReference>
<evidence type="ECO:0000256" key="4">
    <source>
        <dbReference type="ARBA" id="ARBA00022833"/>
    </source>
</evidence>
<keyword evidence="4" id="KW-0862">Zinc</keyword>
<proteinExistence type="predicted"/>
<keyword evidence="8" id="KW-1185">Reference proteome</keyword>
<keyword evidence="3 7" id="KW-0378">Hydrolase</keyword>
<dbReference type="InterPro" id="IPR036866">
    <property type="entry name" value="RibonucZ/Hydroxyglut_hydro"/>
</dbReference>
<feature type="domain" description="Metallo-beta-lactamase" evidence="6">
    <location>
        <begin position="67"/>
        <end position="244"/>
    </location>
</feature>
<dbReference type="SMART" id="SM00849">
    <property type="entry name" value="Lactamase_B"/>
    <property type="match status" value="1"/>
</dbReference>
<evidence type="ECO:0000256" key="2">
    <source>
        <dbReference type="ARBA" id="ARBA00022723"/>
    </source>
</evidence>
<name>A0A9X0YST2_9BACI</name>
<feature type="region of interest" description="Disordered" evidence="5">
    <location>
        <begin position="243"/>
        <end position="262"/>
    </location>
</feature>
<comment type="caution">
    <text evidence="7">The sequence shown here is derived from an EMBL/GenBank/DDBJ whole genome shotgun (WGS) entry which is preliminary data.</text>
</comment>
<dbReference type="GO" id="GO:0046872">
    <property type="term" value="F:metal ion binding"/>
    <property type="evidence" value="ECO:0007669"/>
    <property type="project" value="UniProtKB-KW"/>
</dbReference>
<organism evidence="7 8">
    <name type="scientific">Oceanobacillus polygoni</name>
    <dbReference type="NCBI Taxonomy" id="1235259"/>
    <lineage>
        <taxon>Bacteria</taxon>
        <taxon>Bacillati</taxon>
        <taxon>Bacillota</taxon>
        <taxon>Bacilli</taxon>
        <taxon>Bacillales</taxon>
        <taxon>Bacillaceae</taxon>
        <taxon>Oceanobacillus</taxon>
    </lineage>
</organism>
<evidence type="ECO:0000256" key="3">
    <source>
        <dbReference type="ARBA" id="ARBA00022801"/>
    </source>
</evidence>